<gene>
    <name evidence="2" type="ORF">BD31_I0377</name>
</gene>
<keyword evidence="3" id="KW-1185">Reference proteome</keyword>
<evidence type="ECO:0000256" key="1">
    <source>
        <dbReference type="SAM" id="Phobius"/>
    </source>
</evidence>
<sequence>MNAVNTLFVISTIMVPLLLLSLNYESISDFYNYSVPLNKAKIIPNFPLTPNEFQDVHDEKDSTCYTTSMNHYCYERPKIHDNQDRDHLTSFITGNNGINGELHFDRVGLEGGIFTIKNMNLVDENTALFTFADKDYRVGNKDRTDYEITDKFEFHSIIEKYDTFIAKCNNYDGTSVTIVQYLGVDTIDGIDYFLTWHTLANFEQGVTCDYPQIIQHSLGHNFGI</sequence>
<dbReference type="PATRIC" id="fig|859350.6.peg.739"/>
<accession>I3D3A9</accession>
<dbReference type="AlphaFoldDB" id="I3D3A9"/>
<keyword evidence="1" id="KW-0812">Transmembrane</keyword>
<keyword evidence="1" id="KW-1133">Transmembrane helix</keyword>
<evidence type="ECO:0000313" key="3">
    <source>
        <dbReference type="Proteomes" id="UP000003423"/>
    </source>
</evidence>
<name>I3D3A9_9ARCH</name>
<dbReference type="OrthoDB" id="2798at2157"/>
<dbReference type="Proteomes" id="UP000003423">
    <property type="component" value="Unassembled WGS sequence"/>
</dbReference>
<dbReference type="EMBL" id="AEXL02000075">
    <property type="protein sequence ID" value="EIJ66202.1"/>
    <property type="molecule type" value="Genomic_DNA"/>
</dbReference>
<organism evidence="2 3">
    <name type="scientific">Candidatus Nitrosopumilus salarius BD31</name>
    <dbReference type="NCBI Taxonomy" id="859350"/>
    <lineage>
        <taxon>Archaea</taxon>
        <taxon>Nitrososphaerota</taxon>
        <taxon>Nitrososphaeria</taxon>
        <taxon>Nitrosopumilales</taxon>
        <taxon>Nitrosopumilaceae</taxon>
        <taxon>Nitrosopumilus</taxon>
    </lineage>
</organism>
<reference evidence="2 3" key="1">
    <citation type="journal article" date="2012" name="J. Bacteriol.">
        <title>Genome sequence of "Candidatus Nitrosopumilus salaria" BD31, an ammonia-oxidizing archaeon from the San Francisco Bay estuary.</title>
        <authorList>
            <person name="Mosier A.C."/>
            <person name="Allen E.E."/>
            <person name="Kim M."/>
            <person name="Ferriera S."/>
            <person name="Francis C.A."/>
        </authorList>
    </citation>
    <scope>NUCLEOTIDE SEQUENCE [LARGE SCALE GENOMIC DNA]</scope>
    <source>
        <strain evidence="2 3">BD31</strain>
    </source>
</reference>
<dbReference type="RefSeq" id="WP_008298555.1">
    <property type="nucleotide sequence ID" value="NZ_AEXL02000075.1"/>
</dbReference>
<proteinExistence type="predicted"/>
<evidence type="ECO:0000313" key="2">
    <source>
        <dbReference type="EMBL" id="EIJ66202.1"/>
    </source>
</evidence>
<keyword evidence="1" id="KW-0472">Membrane</keyword>
<feature type="transmembrane region" description="Helical" evidence="1">
    <location>
        <begin position="6"/>
        <end position="24"/>
    </location>
</feature>
<protein>
    <submittedName>
        <fullName evidence="2">Uncharacterized protein</fullName>
    </submittedName>
</protein>
<comment type="caution">
    <text evidence="2">The sequence shown here is derived from an EMBL/GenBank/DDBJ whole genome shotgun (WGS) entry which is preliminary data.</text>
</comment>